<sequence length="93" mass="10842">MIKSFADRDTERLFMGRKSRAIPEQARRRAQVKLAQLNRVESVEELARPPGNRLHKLSGDREGQWSVSINARYRICFLFEDGDAHDVEVTDYH</sequence>
<evidence type="ECO:0008006" key="3">
    <source>
        <dbReference type="Google" id="ProtNLM"/>
    </source>
</evidence>
<dbReference type="InterPro" id="IPR007711">
    <property type="entry name" value="HigB-1"/>
</dbReference>
<evidence type="ECO:0000313" key="2">
    <source>
        <dbReference type="Proteomes" id="UP000501452"/>
    </source>
</evidence>
<name>A0A6G8QDJ8_9ACTN</name>
<dbReference type="RefSeq" id="WP_166178396.1">
    <property type="nucleotide sequence ID" value="NZ_CP045119.1"/>
</dbReference>
<evidence type="ECO:0000313" key="1">
    <source>
        <dbReference type="EMBL" id="QIN84327.1"/>
    </source>
</evidence>
<dbReference type="PANTHER" id="PTHR40266">
    <property type="entry name" value="TOXIN HIGB-1"/>
    <property type="match status" value="1"/>
</dbReference>
<proteinExistence type="predicted"/>
<keyword evidence="2" id="KW-1185">Reference proteome</keyword>
<dbReference type="Gene3D" id="3.30.2310.20">
    <property type="entry name" value="RelE-like"/>
    <property type="match status" value="1"/>
</dbReference>
<protein>
    <recommendedName>
        <fullName evidence="3">Plasmid maintenance system killer</fullName>
    </recommendedName>
</protein>
<dbReference type="Pfam" id="PF05015">
    <property type="entry name" value="HigB-like_toxin"/>
    <property type="match status" value="1"/>
</dbReference>
<dbReference type="Proteomes" id="UP000501452">
    <property type="component" value="Chromosome"/>
</dbReference>
<accession>A0A6G8QDJ8</accession>
<dbReference type="AlphaFoldDB" id="A0A6G8QDJ8"/>
<dbReference type="KEGG" id="rub:GBA63_18010"/>
<dbReference type="InterPro" id="IPR035093">
    <property type="entry name" value="RelE/ParE_toxin_dom_sf"/>
</dbReference>
<reference evidence="1 2" key="1">
    <citation type="submission" date="2019-10" db="EMBL/GenBank/DDBJ databases">
        <title>Rubrobacter sp nov SCSIO 52090 isolated from a deep-sea sediment in the South China Sea.</title>
        <authorList>
            <person name="Chen R.W."/>
        </authorList>
    </citation>
    <scope>NUCLEOTIDE SEQUENCE [LARGE SCALE GENOMIC DNA]</scope>
    <source>
        <strain evidence="1 2">SCSIO 52909</strain>
    </source>
</reference>
<dbReference type="EMBL" id="CP045119">
    <property type="protein sequence ID" value="QIN84327.1"/>
    <property type="molecule type" value="Genomic_DNA"/>
</dbReference>
<gene>
    <name evidence="1" type="ORF">GBA63_18010</name>
</gene>
<dbReference type="SUPFAM" id="SSF143011">
    <property type="entry name" value="RelE-like"/>
    <property type="match status" value="1"/>
</dbReference>
<organism evidence="1 2">
    <name type="scientific">Rubrobacter tropicus</name>
    <dbReference type="NCBI Taxonomy" id="2653851"/>
    <lineage>
        <taxon>Bacteria</taxon>
        <taxon>Bacillati</taxon>
        <taxon>Actinomycetota</taxon>
        <taxon>Rubrobacteria</taxon>
        <taxon>Rubrobacterales</taxon>
        <taxon>Rubrobacteraceae</taxon>
        <taxon>Rubrobacter</taxon>
    </lineage>
</organism>
<dbReference type="PANTHER" id="PTHR40266:SF2">
    <property type="entry name" value="TOXIN HIGB-1"/>
    <property type="match status" value="1"/>
</dbReference>